<dbReference type="InterPro" id="IPR023635">
    <property type="entry name" value="Peptide_deformylase"/>
</dbReference>
<evidence type="ECO:0000313" key="12">
    <source>
        <dbReference type="RefSeq" id="XP_015178731.1"/>
    </source>
</evidence>
<gene>
    <name evidence="9 10 11 12 13" type="primary">LOC107067594</name>
</gene>
<dbReference type="InterPro" id="IPR036821">
    <property type="entry name" value="Peptide_deformylase_sf"/>
</dbReference>
<dbReference type="RefSeq" id="XP_015178728.1">
    <property type="nucleotide sequence ID" value="XM_015323242.1"/>
</dbReference>
<evidence type="ECO:0000313" key="13">
    <source>
        <dbReference type="RefSeq" id="XP_015178732.1"/>
    </source>
</evidence>
<reference evidence="9 10" key="1">
    <citation type="submission" date="2025-05" db="UniProtKB">
        <authorList>
            <consortium name="RefSeq"/>
        </authorList>
    </citation>
    <scope>IDENTIFICATION</scope>
    <source>
        <tissue evidence="9 10">Whole body</tissue>
    </source>
</reference>
<evidence type="ECO:0000256" key="5">
    <source>
        <dbReference type="ARBA" id="ARBA00022917"/>
    </source>
</evidence>
<evidence type="ECO:0000256" key="7">
    <source>
        <dbReference type="RuleBase" id="RU362111"/>
    </source>
</evidence>
<evidence type="ECO:0000256" key="1">
    <source>
        <dbReference type="ARBA" id="ARBA00010759"/>
    </source>
</evidence>
<dbReference type="CDD" id="cd00487">
    <property type="entry name" value="Pep_deformylase"/>
    <property type="match status" value="1"/>
</dbReference>
<dbReference type="Proteomes" id="UP000694924">
    <property type="component" value="Unplaced"/>
</dbReference>
<name>A0ABM1IEU5_POLDO</name>
<evidence type="ECO:0000313" key="10">
    <source>
        <dbReference type="RefSeq" id="XP_015178728.1"/>
    </source>
</evidence>
<evidence type="ECO:0000256" key="2">
    <source>
        <dbReference type="ARBA" id="ARBA00012175"/>
    </source>
</evidence>
<dbReference type="PANTHER" id="PTHR10458">
    <property type="entry name" value="PEPTIDE DEFORMYLASE"/>
    <property type="match status" value="1"/>
</dbReference>
<evidence type="ECO:0000256" key="6">
    <source>
        <dbReference type="ARBA" id="ARBA00037114"/>
    </source>
</evidence>
<organism evidence="8 13">
    <name type="scientific">Polistes dominula</name>
    <name type="common">European paper wasp</name>
    <name type="synonym">Vespa dominula</name>
    <dbReference type="NCBI Taxonomy" id="743375"/>
    <lineage>
        <taxon>Eukaryota</taxon>
        <taxon>Metazoa</taxon>
        <taxon>Ecdysozoa</taxon>
        <taxon>Arthropoda</taxon>
        <taxon>Hexapoda</taxon>
        <taxon>Insecta</taxon>
        <taxon>Pterygota</taxon>
        <taxon>Neoptera</taxon>
        <taxon>Endopterygota</taxon>
        <taxon>Hymenoptera</taxon>
        <taxon>Apocrita</taxon>
        <taxon>Aculeata</taxon>
        <taxon>Vespoidea</taxon>
        <taxon>Vespidae</taxon>
        <taxon>Polistinae</taxon>
        <taxon>Polistini</taxon>
        <taxon>Polistes</taxon>
    </lineage>
</organism>
<comment type="function">
    <text evidence="6 7">Removes the formyl group from the N-terminal Met of newly synthesized proteins.</text>
</comment>
<accession>A0ABM1IEU5</accession>
<evidence type="ECO:0000313" key="9">
    <source>
        <dbReference type="RefSeq" id="XP_015178727.1"/>
    </source>
</evidence>
<dbReference type="GeneID" id="107067594"/>
<comment type="catalytic activity">
    <reaction evidence="7">
        <text>N-terminal N-formyl-L-methionyl-[peptide] + H2O = N-terminal L-methionyl-[peptide] + formate</text>
        <dbReference type="Rhea" id="RHEA:24420"/>
        <dbReference type="Rhea" id="RHEA-COMP:10639"/>
        <dbReference type="Rhea" id="RHEA-COMP:10640"/>
        <dbReference type="ChEBI" id="CHEBI:15377"/>
        <dbReference type="ChEBI" id="CHEBI:15740"/>
        <dbReference type="ChEBI" id="CHEBI:49298"/>
        <dbReference type="ChEBI" id="CHEBI:64731"/>
        <dbReference type="EC" id="3.5.1.88"/>
    </reaction>
</comment>
<protein>
    <recommendedName>
        <fullName evidence="2 7">Peptide deformylase</fullName>
        <ecNumber evidence="2 7">3.5.1.88</ecNumber>
    </recommendedName>
</protein>
<dbReference type="SUPFAM" id="SSF56420">
    <property type="entry name" value="Peptide deformylase"/>
    <property type="match status" value="1"/>
</dbReference>
<evidence type="ECO:0000256" key="4">
    <source>
        <dbReference type="ARBA" id="ARBA00022801"/>
    </source>
</evidence>
<keyword evidence="4 7" id="KW-0378">Hydrolase</keyword>
<dbReference type="NCBIfam" id="NF001159">
    <property type="entry name" value="PRK00150.1-3"/>
    <property type="match status" value="1"/>
</dbReference>
<proteinExistence type="inferred from homology"/>
<dbReference type="RefSeq" id="XP_015178732.1">
    <property type="nucleotide sequence ID" value="XM_015323246.1"/>
</dbReference>
<keyword evidence="8" id="KW-1185">Reference proteome</keyword>
<keyword evidence="5 7" id="KW-0648">Protein biosynthesis</keyword>
<dbReference type="PANTHER" id="PTHR10458:SF2">
    <property type="entry name" value="PEPTIDE DEFORMYLASE, MITOCHONDRIAL"/>
    <property type="match status" value="1"/>
</dbReference>
<keyword evidence="3 7" id="KW-0479">Metal-binding</keyword>
<evidence type="ECO:0000313" key="11">
    <source>
        <dbReference type="RefSeq" id="XP_015178729.1"/>
    </source>
</evidence>
<dbReference type="Gene3D" id="3.90.45.10">
    <property type="entry name" value="Peptide deformylase"/>
    <property type="match status" value="1"/>
</dbReference>
<dbReference type="PRINTS" id="PR01576">
    <property type="entry name" value="PDEFORMYLASE"/>
</dbReference>
<dbReference type="HAMAP" id="MF_00163">
    <property type="entry name" value="Pep_deformylase"/>
    <property type="match status" value="1"/>
</dbReference>
<dbReference type="RefSeq" id="XP_015178727.1">
    <property type="nucleotide sequence ID" value="XM_015323241.1"/>
</dbReference>
<evidence type="ECO:0000313" key="8">
    <source>
        <dbReference type="Proteomes" id="UP000694924"/>
    </source>
</evidence>
<dbReference type="RefSeq" id="XP_015178729.1">
    <property type="nucleotide sequence ID" value="XM_015323243.1"/>
</dbReference>
<dbReference type="EC" id="3.5.1.88" evidence="2 7"/>
<evidence type="ECO:0000256" key="3">
    <source>
        <dbReference type="ARBA" id="ARBA00022723"/>
    </source>
</evidence>
<sequence>MFNIVVPAKRIGTIFPSWKNNMRSFGYLRRIRRAFRKYVYQTESKPPYFHVTQIGDPVLRAPTLPVNPEVIDKFQFKLALEQMKRVMKLYNTVGLSACQIGLPWKVFMIHVNEQYLKEVGEEISKIREMEIVPLQVFINPKIRIIDHKLITFPELCASVRGYTAEVPRAREVEITALNELKEQFTVRFKGWTARIVQHEMDHLNGIIYTDKMNKATFSCCYWDDINRHKGLIEIRFDS</sequence>
<dbReference type="Pfam" id="PF01327">
    <property type="entry name" value="Pep_deformylase"/>
    <property type="match status" value="1"/>
</dbReference>
<comment type="similarity">
    <text evidence="1 7">Belongs to the polypeptide deformylase family.</text>
</comment>
<dbReference type="RefSeq" id="XP_015178731.1">
    <property type="nucleotide sequence ID" value="XM_015323245.1"/>
</dbReference>